<organism evidence="1 2">
    <name type="scientific">Streptomyces mobaraensis</name>
    <name type="common">Streptoverticillium mobaraense</name>
    <dbReference type="NCBI Taxonomy" id="35621"/>
    <lineage>
        <taxon>Bacteria</taxon>
        <taxon>Bacillati</taxon>
        <taxon>Actinomycetota</taxon>
        <taxon>Actinomycetes</taxon>
        <taxon>Kitasatosporales</taxon>
        <taxon>Streptomycetaceae</taxon>
        <taxon>Streptomyces</taxon>
    </lineage>
</organism>
<dbReference type="OrthoDB" id="3575180at2"/>
<protein>
    <submittedName>
        <fullName evidence="1">Uncharacterized protein</fullName>
    </submittedName>
</protein>
<keyword evidence="2" id="KW-1185">Reference proteome</keyword>
<comment type="caution">
    <text evidence="1">The sequence shown here is derived from an EMBL/GenBank/DDBJ whole genome shotgun (WGS) entry which is preliminary data.</text>
</comment>
<dbReference type="RefSeq" id="WP_152262746.1">
    <property type="nucleotide sequence ID" value="NZ_VOKX01000009.1"/>
</dbReference>
<evidence type="ECO:0000313" key="1">
    <source>
        <dbReference type="EMBL" id="KAB7850214.1"/>
    </source>
</evidence>
<sequence length="152" mass="17348">MNPDQYPEIKAWAAGYTGNLDYLDFLTRNSTVGQWLAFCRVLWPRFVRERGCTLWDRAYDPENFEAWYHRLDGDTLRIEATLNRIVVADVVDTELTPEDDDALNEIAETIGRAWRAALSQAYPGEQFEVLVDDTDDGPVVSFAAVAPRETDE</sequence>
<proteinExistence type="predicted"/>
<evidence type="ECO:0000313" key="2">
    <source>
        <dbReference type="Proteomes" id="UP000327000"/>
    </source>
</evidence>
<reference evidence="1 2" key="1">
    <citation type="journal article" date="2019" name="Microb. Cell Fact.">
        <title>Exploring novel herbicidin analogues by transcriptional regulator overexpression and MS/MS molecular networking.</title>
        <authorList>
            <person name="Shi Y."/>
            <person name="Gu R."/>
            <person name="Li Y."/>
            <person name="Wang X."/>
            <person name="Ren W."/>
            <person name="Li X."/>
            <person name="Wang L."/>
            <person name="Xie Y."/>
            <person name="Hong B."/>
        </authorList>
    </citation>
    <scope>NUCLEOTIDE SEQUENCE [LARGE SCALE GENOMIC DNA]</scope>
    <source>
        <strain evidence="1 2">US-43</strain>
    </source>
</reference>
<name>A0A5N5WDG0_STRMB</name>
<dbReference type="Proteomes" id="UP000327000">
    <property type="component" value="Unassembled WGS sequence"/>
</dbReference>
<gene>
    <name evidence="1" type="ORF">FRZ00_06360</name>
</gene>
<accession>A0A5N5WDG0</accession>
<dbReference type="AlphaFoldDB" id="A0A5N5WDG0"/>
<dbReference type="EMBL" id="VOKX01000009">
    <property type="protein sequence ID" value="KAB7850214.1"/>
    <property type="molecule type" value="Genomic_DNA"/>
</dbReference>